<dbReference type="InterPro" id="IPR036880">
    <property type="entry name" value="Kunitz_BPTI_sf"/>
</dbReference>
<evidence type="ECO:0000256" key="1">
    <source>
        <dbReference type="ARBA" id="ARBA00022690"/>
    </source>
</evidence>
<dbReference type="Gene3D" id="4.10.410.10">
    <property type="entry name" value="Pancreatic trypsin inhibitor Kunitz domain"/>
    <property type="match status" value="1"/>
</dbReference>
<dbReference type="EMBL" id="CH963857">
    <property type="protein sequence ID" value="KRF98459.1"/>
    <property type="molecule type" value="Genomic_DNA"/>
</dbReference>
<dbReference type="PANTHER" id="PTHR10083">
    <property type="entry name" value="KUNITZ-TYPE PROTEASE INHIBITOR-RELATED"/>
    <property type="match status" value="1"/>
</dbReference>
<keyword evidence="7" id="KW-1185">Reference proteome</keyword>
<protein>
    <recommendedName>
        <fullName evidence="5">BPTI/Kunitz inhibitor domain-containing protein</fullName>
    </recommendedName>
</protein>
<feature type="domain" description="BPTI/Kunitz inhibitor" evidence="5">
    <location>
        <begin position="25"/>
        <end position="76"/>
    </location>
</feature>
<dbReference type="Proteomes" id="UP000007798">
    <property type="component" value="Unassembled WGS sequence"/>
</dbReference>
<dbReference type="InterPro" id="IPR002223">
    <property type="entry name" value="Kunitz_BPTI"/>
</dbReference>
<evidence type="ECO:0000313" key="6">
    <source>
        <dbReference type="EMBL" id="KRF98459.1"/>
    </source>
</evidence>
<evidence type="ECO:0000313" key="7">
    <source>
        <dbReference type="Proteomes" id="UP000007798"/>
    </source>
</evidence>
<evidence type="ECO:0000259" key="5">
    <source>
        <dbReference type="PROSITE" id="PS50279"/>
    </source>
</evidence>
<keyword evidence="1" id="KW-0646">Protease inhibitor</keyword>
<proteinExistence type="predicted"/>
<evidence type="ECO:0000256" key="3">
    <source>
        <dbReference type="ARBA" id="ARBA00023157"/>
    </source>
</evidence>
<dbReference type="SMART" id="SM00131">
    <property type="entry name" value="KU"/>
    <property type="match status" value="1"/>
</dbReference>
<sequence length="78" mass="8513">MKFVAIFCLLGALFGLNYADQDPVCGLPPGESGKCKAFTIKFTYYASIHSCKKFLYGGCGGNANRFDTQKQCVAKCKK</sequence>
<dbReference type="PANTHER" id="PTHR10083:SF374">
    <property type="entry name" value="BPTI_KUNITZ INHIBITOR DOMAIN-CONTAINING PROTEIN"/>
    <property type="match status" value="1"/>
</dbReference>
<evidence type="ECO:0000256" key="2">
    <source>
        <dbReference type="ARBA" id="ARBA00022900"/>
    </source>
</evidence>
<name>A0A0Q9X150_DROWI</name>
<dbReference type="InParanoid" id="A0A0Q9X150"/>
<feature type="signal peptide" evidence="4">
    <location>
        <begin position="1"/>
        <end position="19"/>
    </location>
</feature>
<keyword evidence="3" id="KW-1015">Disulfide bond</keyword>
<accession>A0A0Q9X150</accession>
<evidence type="ECO:0000256" key="4">
    <source>
        <dbReference type="SAM" id="SignalP"/>
    </source>
</evidence>
<dbReference type="SUPFAM" id="SSF57362">
    <property type="entry name" value="BPTI-like"/>
    <property type="match status" value="1"/>
</dbReference>
<dbReference type="FunFam" id="4.10.410.10:FF:000020">
    <property type="entry name" value="Collagen, type VI, alpha 3"/>
    <property type="match status" value="1"/>
</dbReference>
<dbReference type="InterPro" id="IPR050098">
    <property type="entry name" value="TFPI/VKTCI-like"/>
</dbReference>
<reference evidence="6 7" key="1">
    <citation type="journal article" date="2007" name="Nature">
        <title>Evolution of genes and genomes on the Drosophila phylogeny.</title>
        <authorList>
            <consortium name="Drosophila 12 Genomes Consortium"/>
            <person name="Clark A.G."/>
            <person name="Eisen M.B."/>
            <person name="Smith D.R."/>
            <person name="Bergman C.M."/>
            <person name="Oliver B."/>
            <person name="Markow T.A."/>
            <person name="Kaufman T.C."/>
            <person name="Kellis M."/>
            <person name="Gelbart W."/>
            <person name="Iyer V.N."/>
            <person name="Pollard D.A."/>
            <person name="Sackton T.B."/>
            <person name="Larracuente A.M."/>
            <person name="Singh N.D."/>
            <person name="Abad J.P."/>
            <person name="Abt D.N."/>
            <person name="Adryan B."/>
            <person name="Aguade M."/>
            <person name="Akashi H."/>
            <person name="Anderson W.W."/>
            <person name="Aquadro C.F."/>
            <person name="Ardell D.H."/>
            <person name="Arguello R."/>
            <person name="Artieri C.G."/>
            <person name="Barbash D.A."/>
            <person name="Barker D."/>
            <person name="Barsanti P."/>
            <person name="Batterham P."/>
            <person name="Batzoglou S."/>
            <person name="Begun D."/>
            <person name="Bhutkar A."/>
            <person name="Blanco E."/>
            <person name="Bosak S.A."/>
            <person name="Bradley R.K."/>
            <person name="Brand A.D."/>
            <person name="Brent M.R."/>
            <person name="Brooks A.N."/>
            <person name="Brown R.H."/>
            <person name="Butlin R.K."/>
            <person name="Caggese C."/>
            <person name="Calvi B.R."/>
            <person name="Bernardo de Carvalho A."/>
            <person name="Caspi A."/>
            <person name="Castrezana S."/>
            <person name="Celniker S.E."/>
            <person name="Chang J.L."/>
            <person name="Chapple C."/>
            <person name="Chatterji S."/>
            <person name="Chinwalla A."/>
            <person name="Civetta A."/>
            <person name="Clifton S.W."/>
            <person name="Comeron J.M."/>
            <person name="Costello J.C."/>
            <person name="Coyne J.A."/>
            <person name="Daub J."/>
            <person name="David R.G."/>
            <person name="Delcher A.L."/>
            <person name="Delehaunty K."/>
            <person name="Do C.B."/>
            <person name="Ebling H."/>
            <person name="Edwards K."/>
            <person name="Eickbush T."/>
            <person name="Evans J.D."/>
            <person name="Filipski A."/>
            <person name="Findeiss S."/>
            <person name="Freyhult E."/>
            <person name="Fulton L."/>
            <person name="Fulton R."/>
            <person name="Garcia A.C."/>
            <person name="Gardiner A."/>
            <person name="Garfield D.A."/>
            <person name="Garvin B.E."/>
            <person name="Gibson G."/>
            <person name="Gilbert D."/>
            <person name="Gnerre S."/>
            <person name="Godfrey J."/>
            <person name="Good R."/>
            <person name="Gotea V."/>
            <person name="Gravely B."/>
            <person name="Greenberg A.J."/>
            <person name="Griffiths-Jones S."/>
            <person name="Gross S."/>
            <person name="Guigo R."/>
            <person name="Gustafson E.A."/>
            <person name="Haerty W."/>
            <person name="Hahn M.W."/>
            <person name="Halligan D.L."/>
            <person name="Halpern A.L."/>
            <person name="Halter G.M."/>
            <person name="Han M.V."/>
            <person name="Heger A."/>
            <person name="Hillier L."/>
            <person name="Hinrichs A.S."/>
            <person name="Holmes I."/>
            <person name="Hoskins R.A."/>
            <person name="Hubisz M.J."/>
            <person name="Hultmark D."/>
            <person name="Huntley M.A."/>
            <person name="Jaffe D.B."/>
            <person name="Jagadeeshan S."/>
            <person name="Jeck W.R."/>
            <person name="Johnson J."/>
            <person name="Jones C.D."/>
            <person name="Jordan W.C."/>
            <person name="Karpen G.H."/>
            <person name="Kataoka E."/>
            <person name="Keightley P.D."/>
            <person name="Kheradpour P."/>
            <person name="Kirkness E.F."/>
            <person name="Koerich L.B."/>
            <person name="Kristiansen K."/>
            <person name="Kudrna D."/>
            <person name="Kulathinal R.J."/>
            <person name="Kumar S."/>
            <person name="Kwok R."/>
            <person name="Lander E."/>
            <person name="Langley C.H."/>
            <person name="Lapoint R."/>
            <person name="Lazzaro B.P."/>
            <person name="Lee S.J."/>
            <person name="Levesque L."/>
            <person name="Li R."/>
            <person name="Lin C.F."/>
            <person name="Lin M.F."/>
            <person name="Lindblad-Toh K."/>
            <person name="Llopart A."/>
            <person name="Long M."/>
            <person name="Low L."/>
            <person name="Lozovsky E."/>
            <person name="Lu J."/>
            <person name="Luo M."/>
            <person name="Machado C.A."/>
            <person name="Makalowski W."/>
            <person name="Marzo M."/>
            <person name="Matsuda M."/>
            <person name="Matzkin L."/>
            <person name="McAllister B."/>
            <person name="McBride C.S."/>
            <person name="McKernan B."/>
            <person name="McKernan K."/>
            <person name="Mendez-Lago M."/>
            <person name="Minx P."/>
            <person name="Mollenhauer M.U."/>
            <person name="Montooth K."/>
            <person name="Mount S.M."/>
            <person name="Mu X."/>
            <person name="Myers E."/>
            <person name="Negre B."/>
            <person name="Newfeld S."/>
            <person name="Nielsen R."/>
            <person name="Noor M.A."/>
            <person name="O'Grady P."/>
            <person name="Pachter L."/>
            <person name="Papaceit M."/>
            <person name="Parisi M.J."/>
            <person name="Parisi M."/>
            <person name="Parts L."/>
            <person name="Pedersen J.S."/>
            <person name="Pesole G."/>
            <person name="Phillippy A.M."/>
            <person name="Ponting C.P."/>
            <person name="Pop M."/>
            <person name="Porcelli D."/>
            <person name="Powell J.R."/>
            <person name="Prohaska S."/>
            <person name="Pruitt K."/>
            <person name="Puig M."/>
            <person name="Quesneville H."/>
            <person name="Ram K.R."/>
            <person name="Rand D."/>
            <person name="Rasmussen M.D."/>
            <person name="Reed L.K."/>
            <person name="Reenan R."/>
            <person name="Reily A."/>
            <person name="Remington K.A."/>
            <person name="Rieger T.T."/>
            <person name="Ritchie M.G."/>
            <person name="Robin C."/>
            <person name="Rogers Y.H."/>
            <person name="Rohde C."/>
            <person name="Rozas J."/>
            <person name="Rubenfield M.J."/>
            <person name="Ruiz A."/>
            <person name="Russo S."/>
            <person name="Salzberg S.L."/>
            <person name="Sanchez-Gracia A."/>
            <person name="Saranga D.J."/>
            <person name="Sato H."/>
            <person name="Schaeffer S.W."/>
            <person name="Schatz M.C."/>
            <person name="Schlenke T."/>
            <person name="Schwartz R."/>
            <person name="Segarra C."/>
            <person name="Singh R.S."/>
            <person name="Sirot L."/>
            <person name="Sirota M."/>
            <person name="Sisneros N.B."/>
            <person name="Smith C.D."/>
            <person name="Smith T.F."/>
            <person name="Spieth J."/>
            <person name="Stage D.E."/>
            <person name="Stark A."/>
            <person name="Stephan W."/>
            <person name="Strausberg R.L."/>
            <person name="Strempel S."/>
            <person name="Sturgill D."/>
            <person name="Sutton G."/>
            <person name="Sutton G.G."/>
            <person name="Tao W."/>
            <person name="Teichmann S."/>
            <person name="Tobari Y.N."/>
            <person name="Tomimura Y."/>
            <person name="Tsolas J.M."/>
            <person name="Valente V.L."/>
            <person name="Venter E."/>
            <person name="Venter J.C."/>
            <person name="Vicario S."/>
            <person name="Vieira F.G."/>
            <person name="Vilella A.J."/>
            <person name="Villasante A."/>
            <person name="Walenz B."/>
            <person name="Wang J."/>
            <person name="Wasserman M."/>
            <person name="Watts T."/>
            <person name="Wilson D."/>
            <person name="Wilson R.K."/>
            <person name="Wing R.A."/>
            <person name="Wolfner M.F."/>
            <person name="Wong A."/>
            <person name="Wong G.K."/>
            <person name="Wu C.I."/>
            <person name="Wu G."/>
            <person name="Yamamoto D."/>
            <person name="Yang H.P."/>
            <person name="Yang S.P."/>
            <person name="Yorke J.A."/>
            <person name="Yoshida K."/>
            <person name="Zdobnov E."/>
            <person name="Zhang P."/>
            <person name="Zhang Y."/>
            <person name="Zimin A.V."/>
            <person name="Baldwin J."/>
            <person name="Abdouelleil A."/>
            <person name="Abdulkadir J."/>
            <person name="Abebe A."/>
            <person name="Abera B."/>
            <person name="Abreu J."/>
            <person name="Acer S.C."/>
            <person name="Aftuck L."/>
            <person name="Alexander A."/>
            <person name="An P."/>
            <person name="Anderson E."/>
            <person name="Anderson S."/>
            <person name="Arachi H."/>
            <person name="Azer M."/>
            <person name="Bachantsang P."/>
            <person name="Barry A."/>
            <person name="Bayul T."/>
            <person name="Berlin A."/>
            <person name="Bessette D."/>
            <person name="Bloom T."/>
            <person name="Blye J."/>
            <person name="Boguslavskiy L."/>
            <person name="Bonnet C."/>
            <person name="Boukhgalter B."/>
            <person name="Bourzgui I."/>
            <person name="Brown A."/>
            <person name="Cahill P."/>
            <person name="Channer S."/>
            <person name="Cheshatsang Y."/>
            <person name="Chuda L."/>
            <person name="Citroen M."/>
            <person name="Collymore A."/>
            <person name="Cooke P."/>
            <person name="Costello M."/>
            <person name="D'Aco K."/>
            <person name="Daza R."/>
            <person name="De Haan G."/>
            <person name="DeGray S."/>
            <person name="DeMaso C."/>
            <person name="Dhargay N."/>
            <person name="Dooley K."/>
            <person name="Dooley E."/>
            <person name="Doricent M."/>
            <person name="Dorje P."/>
            <person name="Dorjee K."/>
            <person name="Dupes A."/>
            <person name="Elong R."/>
            <person name="Falk J."/>
            <person name="Farina A."/>
            <person name="Faro S."/>
            <person name="Ferguson D."/>
            <person name="Fisher S."/>
            <person name="Foley C.D."/>
            <person name="Franke A."/>
            <person name="Friedrich D."/>
            <person name="Gadbois L."/>
            <person name="Gearin G."/>
            <person name="Gearin C.R."/>
            <person name="Giannoukos G."/>
            <person name="Goode T."/>
            <person name="Graham J."/>
            <person name="Grandbois E."/>
            <person name="Grewal S."/>
            <person name="Gyaltsen K."/>
            <person name="Hafez N."/>
            <person name="Hagos B."/>
            <person name="Hall J."/>
            <person name="Henson C."/>
            <person name="Hollinger A."/>
            <person name="Honan T."/>
            <person name="Huard M.D."/>
            <person name="Hughes L."/>
            <person name="Hurhula B."/>
            <person name="Husby M.E."/>
            <person name="Kamat A."/>
            <person name="Kanga B."/>
            <person name="Kashin S."/>
            <person name="Khazanovich D."/>
            <person name="Kisner P."/>
            <person name="Lance K."/>
            <person name="Lara M."/>
            <person name="Lee W."/>
            <person name="Lennon N."/>
            <person name="Letendre F."/>
            <person name="LeVine R."/>
            <person name="Lipovsky A."/>
            <person name="Liu X."/>
            <person name="Liu J."/>
            <person name="Liu S."/>
            <person name="Lokyitsang T."/>
            <person name="Lokyitsang Y."/>
            <person name="Lubonja R."/>
            <person name="Lui A."/>
            <person name="MacDonald P."/>
            <person name="Magnisalis V."/>
            <person name="Maru K."/>
            <person name="Matthews C."/>
            <person name="McCusker W."/>
            <person name="McDonough S."/>
            <person name="Mehta T."/>
            <person name="Meldrim J."/>
            <person name="Meneus L."/>
            <person name="Mihai O."/>
            <person name="Mihalev A."/>
            <person name="Mihova T."/>
            <person name="Mittelman R."/>
            <person name="Mlenga V."/>
            <person name="Montmayeur A."/>
            <person name="Mulrain L."/>
            <person name="Navidi A."/>
            <person name="Naylor J."/>
            <person name="Negash T."/>
            <person name="Nguyen T."/>
            <person name="Nguyen N."/>
            <person name="Nicol R."/>
            <person name="Norbu C."/>
            <person name="Norbu N."/>
            <person name="Novod N."/>
            <person name="O'Neill B."/>
            <person name="Osman S."/>
            <person name="Markiewicz E."/>
            <person name="Oyono O.L."/>
            <person name="Patti C."/>
            <person name="Phunkhang P."/>
            <person name="Pierre F."/>
            <person name="Priest M."/>
            <person name="Raghuraman S."/>
            <person name="Rege F."/>
            <person name="Reyes R."/>
            <person name="Rise C."/>
            <person name="Rogov P."/>
            <person name="Ross K."/>
            <person name="Ryan E."/>
            <person name="Settipalli S."/>
            <person name="Shea T."/>
            <person name="Sherpa N."/>
            <person name="Shi L."/>
            <person name="Shih D."/>
            <person name="Sparrow T."/>
            <person name="Spaulding J."/>
            <person name="Stalker J."/>
            <person name="Stange-Thomann N."/>
            <person name="Stavropoulos S."/>
            <person name="Stone C."/>
            <person name="Strader C."/>
            <person name="Tesfaye S."/>
            <person name="Thomson T."/>
            <person name="Thoulutsang Y."/>
            <person name="Thoulutsang D."/>
            <person name="Topham K."/>
            <person name="Topping I."/>
            <person name="Tsamla T."/>
            <person name="Vassiliev H."/>
            <person name="Vo A."/>
            <person name="Wangchuk T."/>
            <person name="Wangdi T."/>
            <person name="Weiand M."/>
            <person name="Wilkinson J."/>
            <person name="Wilson A."/>
            <person name="Yadav S."/>
            <person name="Young G."/>
            <person name="Yu Q."/>
            <person name="Zembek L."/>
            <person name="Zhong D."/>
            <person name="Zimmer A."/>
            <person name="Zwirko Z."/>
            <person name="Jaffe D.B."/>
            <person name="Alvarez P."/>
            <person name="Brockman W."/>
            <person name="Butler J."/>
            <person name="Chin C."/>
            <person name="Gnerre S."/>
            <person name="Grabherr M."/>
            <person name="Kleber M."/>
            <person name="Mauceli E."/>
            <person name="MacCallum I."/>
        </authorList>
    </citation>
    <scope>NUCLEOTIDE SEQUENCE [LARGE SCALE GENOMIC DNA]</scope>
    <source>
        <strain evidence="7">Tucson 14030-0811.24</strain>
    </source>
</reference>
<gene>
    <name evidence="6" type="primary">Dwil\GK27771</name>
    <name evidence="6" type="ORF">Dwil_GK27771</name>
</gene>
<dbReference type="CDD" id="cd22638">
    <property type="entry name" value="Kunitz_amblin-like"/>
    <property type="match status" value="1"/>
</dbReference>
<dbReference type="GO" id="GO:0004867">
    <property type="term" value="F:serine-type endopeptidase inhibitor activity"/>
    <property type="evidence" value="ECO:0007669"/>
    <property type="project" value="UniProtKB-KW"/>
</dbReference>
<dbReference type="Pfam" id="PF00014">
    <property type="entry name" value="Kunitz_BPTI"/>
    <property type="match status" value="1"/>
</dbReference>
<dbReference type="OrthoDB" id="4473401at2759"/>
<keyword evidence="2" id="KW-0722">Serine protease inhibitor</keyword>
<organism evidence="6 7">
    <name type="scientific">Drosophila willistoni</name>
    <name type="common">Fruit fly</name>
    <dbReference type="NCBI Taxonomy" id="7260"/>
    <lineage>
        <taxon>Eukaryota</taxon>
        <taxon>Metazoa</taxon>
        <taxon>Ecdysozoa</taxon>
        <taxon>Arthropoda</taxon>
        <taxon>Hexapoda</taxon>
        <taxon>Insecta</taxon>
        <taxon>Pterygota</taxon>
        <taxon>Neoptera</taxon>
        <taxon>Endopterygota</taxon>
        <taxon>Diptera</taxon>
        <taxon>Brachycera</taxon>
        <taxon>Muscomorpha</taxon>
        <taxon>Ephydroidea</taxon>
        <taxon>Drosophilidae</taxon>
        <taxon>Drosophila</taxon>
        <taxon>Sophophora</taxon>
    </lineage>
</organism>
<feature type="chain" id="PRO_5006387399" description="BPTI/Kunitz inhibitor domain-containing protein" evidence="4">
    <location>
        <begin position="20"/>
        <end position="78"/>
    </location>
</feature>
<dbReference type="InterPro" id="IPR020901">
    <property type="entry name" value="Prtase_inh_Kunz-CS"/>
</dbReference>
<dbReference type="AlphaFoldDB" id="A0A0Q9X150"/>
<dbReference type="PRINTS" id="PR00759">
    <property type="entry name" value="BASICPTASE"/>
</dbReference>
<dbReference type="STRING" id="7260.A0A0Q9X150"/>
<dbReference type="PROSITE" id="PS50279">
    <property type="entry name" value="BPTI_KUNITZ_2"/>
    <property type="match status" value="1"/>
</dbReference>
<keyword evidence="4" id="KW-0732">Signal</keyword>
<dbReference type="PROSITE" id="PS00280">
    <property type="entry name" value="BPTI_KUNITZ_1"/>
    <property type="match status" value="1"/>
</dbReference>
<dbReference type="GO" id="GO:0005615">
    <property type="term" value="C:extracellular space"/>
    <property type="evidence" value="ECO:0007669"/>
    <property type="project" value="TreeGrafter"/>
</dbReference>
<dbReference type="KEGG" id="dwi:26529773"/>